<organism evidence="1 2">
    <name type="scientific">Stereocaulon virgatum</name>
    <dbReference type="NCBI Taxonomy" id="373712"/>
    <lineage>
        <taxon>Eukaryota</taxon>
        <taxon>Fungi</taxon>
        <taxon>Dikarya</taxon>
        <taxon>Ascomycota</taxon>
        <taxon>Pezizomycotina</taxon>
        <taxon>Lecanoromycetes</taxon>
        <taxon>OSLEUM clade</taxon>
        <taxon>Lecanoromycetidae</taxon>
        <taxon>Lecanorales</taxon>
        <taxon>Lecanorineae</taxon>
        <taxon>Stereocaulaceae</taxon>
        <taxon>Stereocaulon</taxon>
    </lineage>
</organism>
<comment type="caution">
    <text evidence="1">The sequence shown here is derived from an EMBL/GenBank/DDBJ whole genome shotgun (WGS) entry which is preliminary data.</text>
</comment>
<proteinExistence type="predicted"/>
<reference evidence="1 2" key="1">
    <citation type="submission" date="2024-09" db="EMBL/GenBank/DDBJ databases">
        <title>Rethinking Asexuality: The Enigmatic Case of Functional Sexual Genes in Lepraria (Stereocaulaceae).</title>
        <authorList>
            <person name="Doellman M."/>
            <person name="Sun Y."/>
            <person name="Barcenas-Pena A."/>
            <person name="Lumbsch H.T."/>
            <person name="Grewe F."/>
        </authorList>
    </citation>
    <scope>NUCLEOTIDE SEQUENCE [LARGE SCALE GENOMIC DNA]</scope>
    <source>
        <strain evidence="1 2">Mercado 3170</strain>
    </source>
</reference>
<accession>A0ABR4A2M4</accession>
<keyword evidence="2" id="KW-1185">Reference proteome</keyword>
<evidence type="ECO:0000313" key="1">
    <source>
        <dbReference type="EMBL" id="KAL2039019.1"/>
    </source>
</evidence>
<protein>
    <submittedName>
        <fullName evidence="1">Uncharacterized protein</fullName>
    </submittedName>
</protein>
<gene>
    <name evidence="1" type="ORF">N7G274_008068</name>
</gene>
<name>A0ABR4A2M4_9LECA</name>
<sequence length="112" mass="12717">MGHSDAFDSAWEIFMFKGAIWRIIPVAGPLPFLRVPYGIAIQVVKVKWADDNVEENDDDDSTDVYGPMPMSHINTIYSARYWSDIENEVDACPFFELTGRFCAKKPTLEPAQ</sequence>
<evidence type="ECO:0000313" key="2">
    <source>
        <dbReference type="Proteomes" id="UP001590950"/>
    </source>
</evidence>
<dbReference type="Proteomes" id="UP001590950">
    <property type="component" value="Unassembled WGS sequence"/>
</dbReference>
<dbReference type="EMBL" id="JBEFKJ010000027">
    <property type="protein sequence ID" value="KAL2039019.1"/>
    <property type="molecule type" value="Genomic_DNA"/>
</dbReference>